<accession>A0A6A4X6Z1</accession>
<name>A0A6A4X6Z1_AMPAM</name>
<reference evidence="2 3" key="1">
    <citation type="submission" date="2019-07" db="EMBL/GenBank/DDBJ databases">
        <title>Draft genome assembly of a fouling barnacle, Amphibalanus amphitrite (Darwin, 1854): The first reference genome for Thecostraca.</title>
        <authorList>
            <person name="Kim W."/>
        </authorList>
    </citation>
    <scope>NUCLEOTIDE SEQUENCE [LARGE SCALE GENOMIC DNA]</scope>
    <source>
        <strain evidence="2">SNU_AA5</strain>
        <tissue evidence="2">Soma without cirri and trophi</tissue>
    </source>
</reference>
<sequence>MSDRAVDSARRKTASGWQEELGAPTPPETTKPDGSWQRHIHWTNSPERWCQLCPWNCCPRAAAAAGVALRFEWRPFWTEAMVSELEATAVSCERGHRDCPDLVLVNGALWYQLLSPRLEMAELMRQQVSRAAPALARLASLTRLVWKLDEETINDIVTDVHRSGPAEVPTLHAVVYDAARKIPGLVIWSSALPESTGFTRIKCQPLKKFVRSGVLNEATFHHECGQDVVHGSVAVMTKAVQMMFTDLCARDLDFTTLEEETQNMSVMPPFCCSTQMDT</sequence>
<dbReference type="EMBL" id="VIIS01000207">
    <property type="protein sequence ID" value="KAF0311890.1"/>
    <property type="molecule type" value="Genomic_DNA"/>
</dbReference>
<dbReference type="Proteomes" id="UP000440578">
    <property type="component" value="Unassembled WGS sequence"/>
</dbReference>
<comment type="caution">
    <text evidence="2">The sequence shown here is derived from an EMBL/GenBank/DDBJ whole genome shotgun (WGS) entry which is preliminary data.</text>
</comment>
<organism evidence="2 3">
    <name type="scientific">Amphibalanus amphitrite</name>
    <name type="common">Striped barnacle</name>
    <name type="synonym">Balanus amphitrite</name>
    <dbReference type="NCBI Taxonomy" id="1232801"/>
    <lineage>
        <taxon>Eukaryota</taxon>
        <taxon>Metazoa</taxon>
        <taxon>Ecdysozoa</taxon>
        <taxon>Arthropoda</taxon>
        <taxon>Crustacea</taxon>
        <taxon>Multicrustacea</taxon>
        <taxon>Cirripedia</taxon>
        <taxon>Thoracica</taxon>
        <taxon>Thoracicalcarea</taxon>
        <taxon>Balanomorpha</taxon>
        <taxon>Balanoidea</taxon>
        <taxon>Balanidae</taxon>
        <taxon>Amphibalaninae</taxon>
        <taxon>Amphibalanus</taxon>
    </lineage>
</organism>
<protein>
    <submittedName>
        <fullName evidence="2">Uncharacterized protein</fullName>
    </submittedName>
</protein>
<feature type="region of interest" description="Disordered" evidence="1">
    <location>
        <begin position="1"/>
        <end position="38"/>
    </location>
</feature>
<proteinExistence type="predicted"/>
<dbReference type="AlphaFoldDB" id="A0A6A4X6Z1"/>
<evidence type="ECO:0000256" key="1">
    <source>
        <dbReference type="SAM" id="MobiDB-lite"/>
    </source>
</evidence>
<evidence type="ECO:0000313" key="3">
    <source>
        <dbReference type="Proteomes" id="UP000440578"/>
    </source>
</evidence>
<gene>
    <name evidence="2" type="ORF">FJT64_017331</name>
</gene>
<feature type="compositionally biased region" description="Basic and acidic residues" evidence="1">
    <location>
        <begin position="1"/>
        <end position="10"/>
    </location>
</feature>
<keyword evidence="3" id="KW-1185">Reference proteome</keyword>
<evidence type="ECO:0000313" key="2">
    <source>
        <dbReference type="EMBL" id="KAF0311890.1"/>
    </source>
</evidence>